<protein>
    <submittedName>
        <fullName evidence="2">Uncharacterized protein</fullName>
    </submittedName>
</protein>
<organism evidence="3">
    <name type="scientific">Caenorhabditis remanei</name>
    <name type="common">Caenorhabditis vulgaris</name>
    <dbReference type="NCBI Taxonomy" id="31234"/>
    <lineage>
        <taxon>Eukaryota</taxon>
        <taxon>Metazoa</taxon>
        <taxon>Ecdysozoa</taxon>
        <taxon>Nematoda</taxon>
        <taxon>Chromadorea</taxon>
        <taxon>Rhabditida</taxon>
        <taxon>Rhabditina</taxon>
        <taxon>Rhabditomorpha</taxon>
        <taxon>Rhabditoidea</taxon>
        <taxon>Rhabditidae</taxon>
        <taxon>Peloderinae</taxon>
        <taxon>Caenorhabditis</taxon>
    </lineage>
</organism>
<keyword evidence="3" id="KW-1185">Reference proteome</keyword>
<dbReference type="AlphaFoldDB" id="E3NML9"/>
<evidence type="ECO:0000256" key="1">
    <source>
        <dbReference type="SAM" id="MobiDB-lite"/>
    </source>
</evidence>
<evidence type="ECO:0000313" key="3">
    <source>
        <dbReference type="Proteomes" id="UP000008281"/>
    </source>
</evidence>
<evidence type="ECO:0000313" key="2">
    <source>
        <dbReference type="EMBL" id="EFP08442.1"/>
    </source>
</evidence>
<name>E3NML9_CAERE</name>
<accession>E3NML9</accession>
<reference evidence="2" key="1">
    <citation type="submission" date="2007-07" db="EMBL/GenBank/DDBJ databases">
        <title>PCAP assembly of the Caenorhabditis remanei genome.</title>
        <authorList>
            <consortium name="The Caenorhabditis remanei Sequencing Consortium"/>
            <person name="Wilson R.K."/>
        </authorList>
    </citation>
    <scope>NUCLEOTIDE SEQUENCE [LARGE SCALE GENOMIC DNA]</scope>
    <source>
        <strain evidence="2">PB4641</strain>
    </source>
</reference>
<dbReference type="HOGENOM" id="CLU_1070569_0_0_1"/>
<proteinExistence type="predicted"/>
<feature type="region of interest" description="Disordered" evidence="1">
    <location>
        <begin position="1"/>
        <end position="34"/>
    </location>
</feature>
<dbReference type="Proteomes" id="UP000008281">
    <property type="component" value="Unassembled WGS sequence"/>
</dbReference>
<dbReference type="EMBL" id="DS269076">
    <property type="protein sequence ID" value="EFP08442.1"/>
    <property type="molecule type" value="Genomic_DNA"/>
</dbReference>
<gene>
    <name evidence="2" type="ORF">CRE_20099</name>
</gene>
<feature type="compositionally biased region" description="Acidic residues" evidence="1">
    <location>
        <begin position="24"/>
        <end position="34"/>
    </location>
</feature>
<sequence>MNRRGIPFQNRMVPRPGTPMSDNDSGEEISDAEEDDRRLIVLSITGLGNLEDDFNRQAILRDVSDLFNDSDSSSSEWDSEDERELQLIEEPINVLQRPLMEGTGLILMVNGWPTISAPRINPIRDLEIGTAPCPCCYQTPCFEEQLALRAQTEAAYHRFSTDFLARLKQEEDYVEGTEEGALFMPRARANLLLACTRIATVMLVGCRRRHLNENLQRRHEYSHWREELLNRVDRERRRINHHPNEPEDGPIITPDLEFII</sequence>